<dbReference type="PANTHER" id="PTHR23542:SF1">
    <property type="entry name" value="MAJOR FACILITATOR SUPERFAMILY (MFS) PROFILE DOMAIN-CONTAINING PROTEIN"/>
    <property type="match status" value="1"/>
</dbReference>
<feature type="transmembrane region" description="Helical" evidence="5">
    <location>
        <begin position="351"/>
        <end position="374"/>
    </location>
</feature>
<feature type="transmembrane region" description="Helical" evidence="5">
    <location>
        <begin position="267"/>
        <end position="285"/>
    </location>
</feature>
<dbReference type="Proteomes" id="UP000655410">
    <property type="component" value="Unassembled WGS sequence"/>
</dbReference>
<name>A0ABQ2N8Y8_9ACTN</name>
<dbReference type="SUPFAM" id="SSF103473">
    <property type="entry name" value="MFS general substrate transporter"/>
    <property type="match status" value="1"/>
</dbReference>
<evidence type="ECO:0000313" key="7">
    <source>
        <dbReference type="EMBL" id="GGO88919.1"/>
    </source>
</evidence>
<evidence type="ECO:0000256" key="2">
    <source>
        <dbReference type="ARBA" id="ARBA00022692"/>
    </source>
</evidence>
<dbReference type="EMBL" id="BMNI01000003">
    <property type="protein sequence ID" value="GGO88919.1"/>
    <property type="molecule type" value="Genomic_DNA"/>
</dbReference>
<evidence type="ECO:0000256" key="4">
    <source>
        <dbReference type="ARBA" id="ARBA00023136"/>
    </source>
</evidence>
<keyword evidence="8" id="KW-1185">Reference proteome</keyword>
<feature type="transmembrane region" description="Helical" evidence="5">
    <location>
        <begin position="380"/>
        <end position="400"/>
    </location>
</feature>
<evidence type="ECO:0000256" key="5">
    <source>
        <dbReference type="SAM" id="Phobius"/>
    </source>
</evidence>
<dbReference type="PROSITE" id="PS50850">
    <property type="entry name" value="MFS"/>
    <property type="match status" value="1"/>
</dbReference>
<comment type="subcellular location">
    <subcellularLocation>
        <location evidence="1">Cell membrane</location>
        <topology evidence="1">Multi-pass membrane protein</topology>
    </subcellularLocation>
</comment>
<evidence type="ECO:0000256" key="3">
    <source>
        <dbReference type="ARBA" id="ARBA00022989"/>
    </source>
</evidence>
<sequence length="421" mass="42585">MGMASYRRLLRIRTVRSVLVLGFMIRVPVFASFIVLTLHVVTGLDRSYSAAGLLETVFTVAMAIAAPWRGRALDRIGLRATIGPMLVVLAVVWSIAPFVPYAALLALAVVGGLANVPHYSVMRQALISAVPEADRKAVLSLDALGTELSFMVGPVLGVFAATELETSWALLGTQLIALAGGVGLWLANPPLVRAGASASAGGSAATDVASPTAAAPATAVVAPAGPLWRNPTVLAVLFAGTATTIVLTGTDLGVVAALRHLGQPESIGWVLTIWGAGSAVGALVYGTLHRHVPLNVLLALLAATTIPVALADDRLSLVLLLFVCGLFCAPTLTASSDALSRAVPAGSLGEAMGWQGVAFTIGGATGAPLAGFLIDHQGWQGAFVAGGVVALVAAGIALVLEAGRARAGVDAAPGEASSRAA</sequence>
<feature type="transmembrane region" description="Helical" evidence="5">
    <location>
        <begin position="47"/>
        <end position="66"/>
    </location>
</feature>
<keyword evidence="4 5" id="KW-0472">Membrane</keyword>
<feature type="transmembrane region" description="Helical" evidence="5">
    <location>
        <begin position="292"/>
        <end position="311"/>
    </location>
</feature>
<keyword evidence="2 5" id="KW-0812">Transmembrane</keyword>
<dbReference type="Gene3D" id="1.20.1250.20">
    <property type="entry name" value="MFS general substrate transporter like domains"/>
    <property type="match status" value="2"/>
</dbReference>
<dbReference type="InterPro" id="IPR011701">
    <property type="entry name" value="MFS"/>
</dbReference>
<gene>
    <name evidence="7" type="ORF">GCM10011584_17080</name>
</gene>
<feature type="transmembrane region" description="Helical" evidence="5">
    <location>
        <begin position="317"/>
        <end position="339"/>
    </location>
</feature>
<feature type="transmembrane region" description="Helical" evidence="5">
    <location>
        <begin position="233"/>
        <end position="255"/>
    </location>
</feature>
<feature type="transmembrane region" description="Helical" evidence="5">
    <location>
        <begin position="20"/>
        <end position="41"/>
    </location>
</feature>
<organism evidence="7 8">
    <name type="scientific">Nocardioides phosphati</name>
    <dbReference type="NCBI Taxonomy" id="1867775"/>
    <lineage>
        <taxon>Bacteria</taxon>
        <taxon>Bacillati</taxon>
        <taxon>Actinomycetota</taxon>
        <taxon>Actinomycetes</taxon>
        <taxon>Propionibacteriales</taxon>
        <taxon>Nocardioidaceae</taxon>
        <taxon>Nocardioides</taxon>
    </lineage>
</organism>
<dbReference type="Pfam" id="PF07690">
    <property type="entry name" value="MFS_1"/>
    <property type="match status" value="2"/>
</dbReference>
<evidence type="ECO:0000313" key="8">
    <source>
        <dbReference type="Proteomes" id="UP000655410"/>
    </source>
</evidence>
<feature type="transmembrane region" description="Helical" evidence="5">
    <location>
        <begin position="168"/>
        <end position="187"/>
    </location>
</feature>
<comment type="caution">
    <text evidence="7">The sequence shown here is derived from an EMBL/GenBank/DDBJ whole genome shotgun (WGS) entry which is preliminary data.</text>
</comment>
<feature type="domain" description="Major facilitator superfamily (MFS) profile" evidence="6">
    <location>
        <begin position="228"/>
        <end position="421"/>
    </location>
</feature>
<keyword evidence="3 5" id="KW-1133">Transmembrane helix</keyword>
<proteinExistence type="predicted"/>
<dbReference type="InterPro" id="IPR020846">
    <property type="entry name" value="MFS_dom"/>
</dbReference>
<accession>A0ABQ2N8Y8</accession>
<dbReference type="InterPro" id="IPR036259">
    <property type="entry name" value="MFS_trans_sf"/>
</dbReference>
<dbReference type="RefSeq" id="WP_188783578.1">
    <property type="nucleotide sequence ID" value="NZ_BMNI01000003.1"/>
</dbReference>
<reference evidence="8" key="1">
    <citation type="journal article" date="2019" name="Int. J. Syst. Evol. Microbiol.">
        <title>The Global Catalogue of Microorganisms (GCM) 10K type strain sequencing project: providing services to taxonomists for standard genome sequencing and annotation.</title>
        <authorList>
            <consortium name="The Broad Institute Genomics Platform"/>
            <consortium name="The Broad Institute Genome Sequencing Center for Infectious Disease"/>
            <person name="Wu L."/>
            <person name="Ma J."/>
        </authorList>
    </citation>
    <scope>NUCLEOTIDE SEQUENCE [LARGE SCALE GENOMIC DNA]</scope>
    <source>
        <strain evidence="8">CGMCC 4.7371</strain>
    </source>
</reference>
<feature type="transmembrane region" description="Helical" evidence="5">
    <location>
        <begin position="143"/>
        <end position="162"/>
    </location>
</feature>
<dbReference type="PANTHER" id="PTHR23542">
    <property type="match status" value="1"/>
</dbReference>
<evidence type="ECO:0000259" key="6">
    <source>
        <dbReference type="PROSITE" id="PS50850"/>
    </source>
</evidence>
<evidence type="ECO:0000256" key="1">
    <source>
        <dbReference type="ARBA" id="ARBA00004651"/>
    </source>
</evidence>
<protein>
    <submittedName>
        <fullName evidence="7">MFS transporter</fullName>
    </submittedName>
</protein>